<dbReference type="GeneTree" id="ENSGT00950000182843"/>
<evidence type="ECO:0000256" key="8">
    <source>
        <dbReference type="SAM" id="Coils"/>
    </source>
</evidence>
<evidence type="ECO:0000256" key="6">
    <source>
        <dbReference type="ARBA" id="ARBA00034102"/>
    </source>
</evidence>
<evidence type="ECO:0000256" key="7">
    <source>
        <dbReference type="RuleBase" id="RU003496"/>
    </source>
</evidence>
<dbReference type="GO" id="GO:0016082">
    <property type="term" value="P:synaptic vesicle priming"/>
    <property type="evidence" value="ECO:0007669"/>
    <property type="project" value="TreeGrafter"/>
</dbReference>
<protein>
    <recommendedName>
        <fullName evidence="7">Synaptosomal-associated protein</fullName>
    </recommendedName>
</protein>
<dbReference type="PANTHER" id="PTHR19305">
    <property type="entry name" value="SYNAPTOSOMAL ASSOCIATED PROTEIN"/>
    <property type="match status" value="1"/>
</dbReference>
<organism evidence="10 11">
    <name type="scientific">Cyprinus carpio carpio</name>
    <dbReference type="NCBI Taxonomy" id="630221"/>
    <lineage>
        <taxon>Eukaryota</taxon>
        <taxon>Metazoa</taxon>
        <taxon>Chordata</taxon>
        <taxon>Craniata</taxon>
        <taxon>Vertebrata</taxon>
        <taxon>Euteleostomi</taxon>
        <taxon>Actinopterygii</taxon>
        <taxon>Neopterygii</taxon>
        <taxon>Teleostei</taxon>
        <taxon>Ostariophysi</taxon>
        <taxon>Cypriniformes</taxon>
        <taxon>Cyprinidae</taxon>
        <taxon>Cyprininae</taxon>
        <taxon>Cyprinus</taxon>
    </lineage>
</organism>
<keyword evidence="11" id="KW-1185">Reference proteome</keyword>
<dbReference type="SUPFAM" id="SSF58038">
    <property type="entry name" value="SNARE fusion complex"/>
    <property type="match status" value="2"/>
</dbReference>
<evidence type="ECO:0000256" key="1">
    <source>
        <dbReference type="ARBA" id="ARBA00009480"/>
    </source>
</evidence>
<dbReference type="GO" id="GO:0098793">
    <property type="term" value="C:presynapse"/>
    <property type="evidence" value="ECO:0007669"/>
    <property type="project" value="GOC"/>
</dbReference>
<feature type="domain" description="T-SNARE coiled-coil homology" evidence="9">
    <location>
        <begin position="137"/>
        <end position="199"/>
    </location>
</feature>
<dbReference type="Pfam" id="PF00835">
    <property type="entry name" value="SNAP-25"/>
    <property type="match status" value="1"/>
</dbReference>
<dbReference type="SMART" id="SM00397">
    <property type="entry name" value="t_SNARE"/>
    <property type="match status" value="2"/>
</dbReference>
<dbReference type="Gene3D" id="1.20.5.110">
    <property type="match status" value="2"/>
</dbReference>
<dbReference type="OMA" id="KSTENYW"/>
<comment type="similarity">
    <text evidence="1 7">Belongs to the SNAP-25 family.</text>
</comment>
<dbReference type="PROSITE" id="PS50192">
    <property type="entry name" value="T_SNARE"/>
    <property type="match status" value="2"/>
</dbReference>
<dbReference type="GO" id="GO:0005886">
    <property type="term" value="C:plasma membrane"/>
    <property type="evidence" value="ECO:0007669"/>
    <property type="project" value="TreeGrafter"/>
</dbReference>
<dbReference type="GO" id="GO:0031629">
    <property type="term" value="P:synaptic vesicle fusion to presynaptic active zone membrane"/>
    <property type="evidence" value="ECO:0007669"/>
    <property type="project" value="TreeGrafter"/>
</dbReference>
<dbReference type="GO" id="GO:0043005">
    <property type="term" value="C:neuron projection"/>
    <property type="evidence" value="ECO:0007669"/>
    <property type="project" value="UniProtKB-KW"/>
</dbReference>
<dbReference type="GO" id="GO:0031201">
    <property type="term" value="C:SNARE complex"/>
    <property type="evidence" value="ECO:0007669"/>
    <property type="project" value="TreeGrafter"/>
</dbReference>
<dbReference type="GO" id="GO:0005484">
    <property type="term" value="F:SNAP receptor activity"/>
    <property type="evidence" value="ECO:0007669"/>
    <property type="project" value="TreeGrafter"/>
</dbReference>
<dbReference type="CDD" id="cd15889">
    <property type="entry name" value="SNARE_SNAP25N_23N"/>
    <property type="match status" value="1"/>
</dbReference>
<reference evidence="10" key="1">
    <citation type="submission" date="2025-08" db="UniProtKB">
        <authorList>
            <consortium name="Ensembl"/>
        </authorList>
    </citation>
    <scope>IDENTIFICATION</scope>
</reference>
<dbReference type="GO" id="GO:0019905">
    <property type="term" value="F:syntaxin binding"/>
    <property type="evidence" value="ECO:0007669"/>
    <property type="project" value="TreeGrafter"/>
</dbReference>
<evidence type="ECO:0000313" key="11">
    <source>
        <dbReference type="Proteomes" id="UP001108240"/>
    </source>
</evidence>
<comment type="subcellular location">
    <subcellularLocation>
        <location evidence="6">Synapse</location>
        <location evidence="6">Synaptosome</location>
    </subcellularLocation>
</comment>
<sequence>MADMSQEEMIIKANQLTDESLESTKRMVQMTEESLNVGVKTMTMLDEQGEKLKNVEKEMDQINQDMKQAQKNLNELSKCCGLCLCPFNRLKSTENYWRKKQVKTPKESKQNIVSSQPTVVHDGQAPTGPYIKRITNNDREDEMEDNLRQVGNHVEILKNMALDFDDKIEDHIEKTANINDKIATITSEVAAVEKQARKHQ</sequence>
<dbReference type="Proteomes" id="UP001108240">
    <property type="component" value="Unplaced"/>
</dbReference>
<name>A0A9J8C2I2_CYPCA</name>
<keyword evidence="3" id="KW-0677">Repeat</keyword>
<reference evidence="10" key="2">
    <citation type="submission" date="2025-09" db="UniProtKB">
        <authorList>
            <consortium name="Ensembl"/>
        </authorList>
    </citation>
    <scope>IDENTIFICATION</scope>
</reference>
<evidence type="ECO:0000256" key="3">
    <source>
        <dbReference type="ARBA" id="ARBA00022737"/>
    </source>
</evidence>
<evidence type="ECO:0000259" key="9">
    <source>
        <dbReference type="PROSITE" id="PS50192"/>
    </source>
</evidence>
<dbReference type="Ensembl" id="ENSCCRT00000127204.1">
    <property type="protein sequence ID" value="ENSCCRP00000164269.1"/>
    <property type="gene ID" value="ENSCCRG00000066564.1"/>
</dbReference>
<dbReference type="InterPro" id="IPR000727">
    <property type="entry name" value="T_SNARE_dom"/>
</dbReference>
<dbReference type="PANTHER" id="PTHR19305:SF4">
    <property type="entry name" value="SYNAPTOSOMAL-ASSOCIATED PROTEIN 23"/>
    <property type="match status" value="1"/>
</dbReference>
<keyword evidence="4" id="KW-0770">Synapse</keyword>
<feature type="domain" description="T-SNARE coiled-coil homology" evidence="9">
    <location>
        <begin position="14"/>
        <end position="76"/>
    </location>
</feature>
<keyword evidence="5 8" id="KW-0175">Coiled coil</keyword>
<keyword evidence="2" id="KW-0771">Synaptosome</keyword>
<evidence type="ECO:0000313" key="10">
    <source>
        <dbReference type="Ensembl" id="ENSCCRP00000164269.1"/>
    </source>
</evidence>
<proteinExistence type="inferred from homology"/>
<dbReference type="InterPro" id="IPR000928">
    <property type="entry name" value="SNAP-25_dom"/>
</dbReference>
<accession>A0A9J8C2I2</accession>
<evidence type="ECO:0000256" key="5">
    <source>
        <dbReference type="ARBA" id="ARBA00023054"/>
    </source>
</evidence>
<dbReference type="FunFam" id="1.20.5.110:FF:000007">
    <property type="entry name" value="Synaptosomal-associated protein"/>
    <property type="match status" value="1"/>
</dbReference>
<dbReference type="AlphaFoldDB" id="A0A9J8C2I2"/>
<evidence type="ECO:0000256" key="4">
    <source>
        <dbReference type="ARBA" id="ARBA00023018"/>
    </source>
</evidence>
<evidence type="ECO:0000256" key="2">
    <source>
        <dbReference type="ARBA" id="ARBA00022599"/>
    </source>
</evidence>
<feature type="coiled-coil region" evidence="8">
    <location>
        <begin position="45"/>
        <end position="79"/>
    </location>
</feature>